<keyword evidence="7 8" id="KW-0472">Membrane</keyword>
<evidence type="ECO:0000256" key="6">
    <source>
        <dbReference type="ARBA" id="ARBA00022989"/>
    </source>
</evidence>
<feature type="transmembrane region" description="Helical" evidence="8">
    <location>
        <begin position="170"/>
        <end position="193"/>
    </location>
</feature>
<dbReference type="PANTHER" id="PTHR30003:SF0">
    <property type="entry name" value="GLYCOLATE PERMEASE GLCA-RELATED"/>
    <property type="match status" value="1"/>
</dbReference>
<dbReference type="GO" id="GO:0005886">
    <property type="term" value="C:plasma membrane"/>
    <property type="evidence" value="ECO:0007669"/>
    <property type="project" value="UniProtKB-SubCell"/>
</dbReference>
<dbReference type="Proteomes" id="UP000199060">
    <property type="component" value="Unassembled WGS sequence"/>
</dbReference>
<feature type="transmembrane region" description="Helical" evidence="8">
    <location>
        <begin position="335"/>
        <end position="353"/>
    </location>
</feature>
<gene>
    <name evidence="9" type="ORF">SAMN04488104_10143</name>
</gene>
<dbReference type="OrthoDB" id="9761056at2"/>
<evidence type="ECO:0000256" key="8">
    <source>
        <dbReference type="RuleBase" id="RU365092"/>
    </source>
</evidence>
<dbReference type="STRING" id="686796.SAMN04488104_10143"/>
<evidence type="ECO:0000256" key="3">
    <source>
        <dbReference type="ARBA" id="ARBA00022448"/>
    </source>
</evidence>
<comment type="subcellular location">
    <subcellularLocation>
        <location evidence="1 8">Cell membrane</location>
        <topology evidence="1 8">Multi-pass membrane protein</topology>
    </subcellularLocation>
</comment>
<keyword evidence="6 8" id="KW-1133">Transmembrane helix</keyword>
<feature type="transmembrane region" description="Helical" evidence="8">
    <location>
        <begin position="214"/>
        <end position="244"/>
    </location>
</feature>
<organism evidence="9 10">
    <name type="scientific">Algoriphagus faecimaris</name>
    <dbReference type="NCBI Taxonomy" id="686796"/>
    <lineage>
        <taxon>Bacteria</taxon>
        <taxon>Pseudomonadati</taxon>
        <taxon>Bacteroidota</taxon>
        <taxon>Cytophagia</taxon>
        <taxon>Cytophagales</taxon>
        <taxon>Cyclobacteriaceae</taxon>
        <taxon>Algoriphagus</taxon>
    </lineage>
</organism>
<keyword evidence="5 8" id="KW-0812">Transmembrane</keyword>
<name>A0A1G6RSY5_9BACT</name>
<evidence type="ECO:0000313" key="9">
    <source>
        <dbReference type="EMBL" id="SDD07541.1"/>
    </source>
</evidence>
<keyword evidence="10" id="KW-1185">Reference proteome</keyword>
<reference evidence="10" key="1">
    <citation type="submission" date="2016-10" db="EMBL/GenBank/DDBJ databases">
        <authorList>
            <person name="Varghese N."/>
            <person name="Submissions S."/>
        </authorList>
    </citation>
    <scope>NUCLEOTIDE SEQUENCE [LARGE SCALE GENOMIC DNA]</scope>
    <source>
        <strain evidence="10">DSM 23095</strain>
    </source>
</reference>
<feature type="transmembrane region" description="Helical" evidence="8">
    <location>
        <begin position="413"/>
        <end position="435"/>
    </location>
</feature>
<sequence length="477" mass="52374">MELFSTLGSLTFLLIGAFYLRKLWLGAVLALIFLISFKLFSNGDLGYFSIPAINGIVISIELALLLFGAYLLFKLLQANDHFRTLNQITSAFSSRLTVIILFAYFLGSFMEGVAGFGIPAMLITPMLFTLGFRPQTCIIIPLAANTTAVTFGALGTPLKIGLGILEPDAAVQFTVFLNFIPAILLPFFLAFLFEKTEQTKINWRENWKMLLGAGVIYAVLYLSTGLFTIEYASVISGILGMLLYTFFFVSKEENPPLRSWFDTFYPYLIFILLLLVSKYFLSDLSWSIAAGTRAISLYQPGIIFILAALVYHLYIKAKVSSPLSFDYHLKSTSQVVSKTVLTLFVLVSYAQFIRVDIALLTQNHLSDLGEGAKLIVSPILGIVGTFLSGSATMSNLIFGNTIQSAAFAVSNAFLLSALLNTGSAIGNCISLQNILMVKSVINAPEVNYSNIMKLNLILIALYLVLVVGMSFLIAAWT</sequence>
<protein>
    <recommendedName>
        <fullName evidence="8">L-lactate permease</fullName>
    </recommendedName>
</protein>
<feature type="transmembrane region" description="Helical" evidence="8">
    <location>
        <begin position="85"/>
        <end position="106"/>
    </location>
</feature>
<evidence type="ECO:0000256" key="2">
    <source>
        <dbReference type="ARBA" id="ARBA00010100"/>
    </source>
</evidence>
<proteinExistence type="inferred from homology"/>
<feature type="transmembrane region" description="Helical" evidence="8">
    <location>
        <begin position="456"/>
        <end position="476"/>
    </location>
</feature>
<dbReference type="EMBL" id="FNAC01000014">
    <property type="protein sequence ID" value="SDD07541.1"/>
    <property type="molecule type" value="Genomic_DNA"/>
</dbReference>
<comment type="similarity">
    <text evidence="2 8">Belongs to the lactate permease family.</text>
</comment>
<feature type="transmembrane region" description="Helical" evidence="8">
    <location>
        <begin position="139"/>
        <end position="158"/>
    </location>
</feature>
<feature type="transmembrane region" description="Helical" evidence="8">
    <location>
        <begin position="264"/>
        <end position="282"/>
    </location>
</feature>
<feature type="transmembrane region" description="Helical" evidence="8">
    <location>
        <begin position="374"/>
        <end position="393"/>
    </location>
</feature>
<feature type="transmembrane region" description="Helical" evidence="8">
    <location>
        <begin position="12"/>
        <end position="35"/>
    </location>
</feature>
<dbReference type="GO" id="GO:0015295">
    <property type="term" value="F:solute:proton symporter activity"/>
    <property type="evidence" value="ECO:0007669"/>
    <property type="project" value="TreeGrafter"/>
</dbReference>
<evidence type="ECO:0000256" key="4">
    <source>
        <dbReference type="ARBA" id="ARBA00022475"/>
    </source>
</evidence>
<dbReference type="RefSeq" id="WP_087938922.1">
    <property type="nucleotide sequence ID" value="NZ_FNAC01000014.1"/>
</dbReference>
<accession>A0A1G6RSY5</accession>
<keyword evidence="3 8" id="KW-0813">Transport</keyword>
<evidence type="ECO:0000256" key="5">
    <source>
        <dbReference type="ARBA" id="ARBA00022692"/>
    </source>
</evidence>
<feature type="transmembrane region" description="Helical" evidence="8">
    <location>
        <begin position="112"/>
        <end position="132"/>
    </location>
</feature>
<evidence type="ECO:0000313" key="10">
    <source>
        <dbReference type="Proteomes" id="UP000199060"/>
    </source>
</evidence>
<feature type="transmembrane region" description="Helical" evidence="8">
    <location>
        <begin position="47"/>
        <end position="73"/>
    </location>
</feature>
<evidence type="ECO:0000256" key="1">
    <source>
        <dbReference type="ARBA" id="ARBA00004651"/>
    </source>
</evidence>
<dbReference type="PANTHER" id="PTHR30003">
    <property type="entry name" value="L-LACTATE PERMEASE"/>
    <property type="match status" value="1"/>
</dbReference>
<keyword evidence="4 8" id="KW-1003">Cell membrane</keyword>
<dbReference type="GO" id="GO:0015129">
    <property type="term" value="F:lactate transmembrane transporter activity"/>
    <property type="evidence" value="ECO:0007669"/>
    <property type="project" value="UniProtKB-UniRule"/>
</dbReference>
<dbReference type="InterPro" id="IPR003804">
    <property type="entry name" value="Lactate_perm"/>
</dbReference>
<comment type="function">
    <text evidence="8">Uptake of L-lactate across the membrane. Can also transport D-lactate and glycolate.</text>
</comment>
<dbReference type="Pfam" id="PF02652">
    <property type="entry name" value="Lactate_perm"/>
    <property type="match status" value="2"/>
</dbReference>
<feature type="transmembrane region" description="Helical" evidence="8">
    <location>
        <begin position="294"/>
        <end position="315"/>
    </location>
</feature>
<dbReference type="AlphaFoldDB" id="A0A1G6RSY5"/>
<evidence type="ECO:0000256" key="7">
    <source>
        <dbReference type="ARBA" id="ARBA00023136"/>
    </source>
</evidence>